<evidence type="ECO:0000313" key="2">
    <source>
        <dbReference type="Proteomes" id="UP000831068"/>
    </source>
</evidence>
<geneLocation type="plasmid" evidence="1 2">
    <name>unnamed1</name>
</geneLocation>
<dbReference type="EMBL" id="CP094530">
    <property type="protein sequence ID" value="UOE39667.1"/>
    <property type="molecule type" value="Genomic_DNA"/>
</dbReference>
<sequence>MDNIFTQEEIRFLQRLNKESGFDYAKYNCNGLDVRDDEVIINIVDNDFKGDDLNDADILADLLKKTYDKIQYGYELFIENEGNEIKLVKI</sequence>
<name>A0ABY4BKF7_9FLAO</name>
<accession>A0ABY4BKF7</accession>
<organism evidence="1 2">
    <name type="scientific">Chryseobacterium oryzae</name>
    <dbReference type="NCBI Taxonomy" id="2929799"/>
    <lineage>
        <taxon>Bacteria</taxon>
        <taxon>Pseudomonadati</taxon>
        <taxon>Bacteroidota</taxon>
        <taxon>Flavobacteriia</taxon>
        <taxon>Flavobacteriales</taxon>
        <taxon>Weeksellaceae</taxon>
        <taxon>Chryseobacterium group</taxon>
        <taxon>Chryseobacterium</taxon>
    </lineage>
</organism>
<dbReference type="RefSeq" id="WP_243577806.1">
    <property type="nucleotide sequence ID" value="NZ_CP094530.1"/>
</dbReference>
<gene>
    <name evidence="1" type="ORF">MTP08_14345</name>
</gene>
<proteinExistence type="predicted"/>
<protein>
    <submittedName>
        <fullName evidence="1">Uncharacterized protein</fullName>
    </submittedName>
</protein>
<evidence type="ECO:0000313" key="1">
    <source>
        <dbReference type="EMBL" id="UOE39667.1"/>
    </source>
</evidence>
<keyword evidence="1" id="KW-0614">Plasmid</keyword>
<dbReference type="Proteomes" id="UP000831068">
    <property type="component" value="Plasmid unnamed1"/>
</dbReference>
<reference evidence="1 2" key="1">
    <citation type="submission" date="2022-03" db="EMBL/GenBank/DDBJ databases">
        <title>Chryseobacterium sp. isolated from the Andong Sikhe.</title>
        <authorList>
            <person name="Won M."/>
            <person name="Kim S.-J."/>
            <person name="Kwon S.-W."/>
        </authorList>
    </citation>
    <scope>NUCLEOTIDE SEQUENCE [LARGE SCALE GENOMIC DNA]</scope>
    <source>
        <strain evidence="1 2">ADR-1</strain>
        <plasmid evidence="1 2">unnamed1</plasmid>
    </source>
</reference>
<keyword evidence="2" id="KW-1185">Reference proteome</keyword>